<evidence type="ECO:0000313" key="2">
    <source>
        <dbReference type="Proteomes" id="UP000177691"/>
    </source>
</evidence>
<sequence length="398" mass="45342">MRINVAKFSSTNGGGNEIFNHFTVNGEQASESQEVNSGVYDVTFTYDPIPGREHGIRHINLINLTRVSDGEDKTLPTLIITRAGKKTWSGRELDGNAICGPNWTIVLLPPKTRVWIGRNWNQKNILLGSWAGNADENPPMFYCQCPPSTKFLRMRFQKNESAWAENARLNAAIEIFAAAKGVKIDQVVLVDKFPEESITCMINAGYGMELIDSSHPLPEPGNFQLAGSTIVGGNNLPAGLQWVLGREHWNHPSYGWKDKTVLFLKRGALQLPTDDEVETFRRQQEEKSRKKIRKHNDWILNDNMLRVIRVFEERSLPLIRQFATEKQWDRVKNHLRLACQALGRKKPEENDIHQLITALKDAVKEFWGQFSVEDLSSKEVSVPWPFYENTNLARMFGD</sequence>
<organism evidence="1 2">
    <name type="scientific">Candidatus Falkowbacteria bacterium RIFCSPHIGHO2_02_FULL_45_15</name>
    <dbReference type="NCBI Taxonomy" id="1797987"/>
    <lineage>
        <taxon>Bacteria</taxon>
        <taxon>Candidatus Falkowiibacteriota</taxon>
    </lineage>
</organism>
<protein>
    <submittedName>
        <fullName evidence="1">Uncharacterized protein</fullName>
    </submittedName>
</protein>
<comment type="caution">
    <text evidence="1">The sequence shown here is derived from an EMBL/GenBank/DDBJ whole genome shotgun (WGS) entry which is preliminary data.</text>
</comment>
<reference evidence="1 2" key="1">
    <citation type="journal article" date="2016" name="Nat. Commun.">
        <title>Thousands of microbial genomes shed light on interconnected biogeochemical processes in an aquifer system.</title>
        <authorList>
            <person name="Anantharaman K."/>
            <person name="Brown C.T."/>
            <person name="Hug L.A."/>
            <person name="Sharon I."/>
            <person name="Castelle C.J."/>
            <person name="Probst A.J."/>
            <person name="Thomas B.C."/>
            <person name="Singh A."/>
            <person name="Wilkins M.J."/>
            <person name="Karaoz U."/>
            <person name="Brodie E.L."/>
            <person name="Williams K.H."/>
            <person name="Hubbard S.S."/>
            <person name="Banfield J.F."/>
        </authorList>
    </citation>
    <scope>NUCLEOTIDE SEQUENCE [LARGE SCALE GENOMIC DNA]</scope>
</reference>
<accession>A0A1F5RJR1</accession>
<evidence type="ECO:0000313" key="1">
    <source>
        <dbReference type="EMBL" id="OGF14700.1"/>
    </source>
</evidence>
<dbReference type="Proteomes" id="UP000177691">
    <property type="component" value="Unassembled WGS sequence"/>
</dbReference>
<dbReference type="EMBL" id="MFFU01000060">
    <property type="protein sequence ID" value="OGF14700.1"/>
    <property type="molecule type" value="Genomic_DNA"/>
</dbReference>
<gene>
    <name evidence="1" type="ORF">A3D54_03890</name>
</gene>
<name>A0A1F5RJR1_9BACT</name>
<proteinExistence type="predicted"/>
<dbReference type="AlphaFoldDB" id="A0A1F5RJR1"/>